<comment type="caution">
    <text evidence="1">The sequence shown here is derived from an EMBL/GenBank/DDBJ whole genome shotgun (WGS) entry which is preliminary data.</text>
</comment>
<name>A0A448WI65_9PLAT</name>
<evidence type="ECO:0000313" key="1">
    <source>
        <dbReference type="EMBL" id="VEL12438.1"/>
    </source>
</evidence>
<dbReference type="AlphaFoldDB" id="A0A448WI65"/>
<organism evidence="1 2">
    <name type="scientific">Protopolystoma xenopodis</name>
    <dbReference type="NCBI Taxonomy" id="117903"/>
    <lineage>
        <taxon>Eukaryota</taxon>
        <taxon>Metazoa</taxon>
        <taxon>Spiralia</taxon>
        <taxon>Lophotrochozoa</taxon>
        <taxon>Platyhelminthes</taxon>
        <taxon>Monogenea</taxon>
        <taxon>Polyopisthocotylea</taxon>
        <taxon>Polystomatidea</taxon>
        <taxon>Polystomatidae</taxon>
        <taxon>Protopolystoma</taxon>
    </lineage>
</organism>
<dbReference type="Proteomes" id="UP000784294">
    <property type="component" value="Unassembled WGS sequence"/>
</dbReference>
<sequence>MVWGLEYSGCRMQPQTSNICCCQTDSLTSCLVNCLEAGWPLLAPDSPKGLAKCLLAHFWRFISFACRCGRGDMRNARCLCLDSSVDHQPLDRSVTPISKQLLISLVHLLDTIGHIYSISQPSFPLPTFLVQNQSYPSHFPRANLLIDHLLVHNRFNNTFLQSTSSAHASLQLQNALAASINTTREGSNPQYSDQHVLVTKLNVQSEQKRSKSACVLAAIASSQNEVIINKSPTFFRSFTFALLVI</sequence>
<reference evidence="1" key="1">
    <citation type="submission" date="2018-11" db="EMBL/GenBank/DDBJ databases">
        <authorList>
            <consortium name="Pathogen Informatics"/>
        </authorList>
    </citation>
    <scope>NUCLEOTIDE SEQUENCE</scope>
</reference>
<protein>
    <submittedName>
        <fullName evidence="1">Uncharacterized protein</fullName>
    </submittedName>
</protein>
<proteinExistence type="predicted"/>
<keyword evidence="2" id="KW-1185">Reference proteome</keyword>
<evidence type="ECO:0000313" key="2">
    <source>
        <dbReference type="Proteomes" id="UP000784294"/>
    </source>
</evidence>
<gene>
    <name evidence="1" type="ORF">PXEA_LOCUS5878</name>
</gene>
<accession>A0A448WI65</accession>
<dbReference type="EMBL" id="CAAALY010014763">
    <property type="protein sequence ID" value="VEL12438.1"/>
    <property type="molecule type" value="Genomic_DNA"/>
</dbReference>